<gene>
    <name evidence="2" type="ORF">N7456_010802</name>
</gene>
<dbReference type="OrthoDB" id="3796275at2759"/>
<organism evidence="2 3">
    <name type="scientific">Penicillium angulare</name>
    <dbReference type="NCBI Taxonomy" id="116970"/>
    <lineage>
        <taxon>Eukaryota</taxon>
        <taxon>Fungi</taxon>
        <taxon>Dikarya</taxon>
        <taxon>Ascomycota</taxon>
        <taxon>Pezizomycotina</taxon>
        <taxon>Eurotiomycetes</taxon>
        <taxon>Eurotiomycetidae</taxon>
        <taxon>Eurotiales</taxon>
        <taxon>Aspergillaceae</taxon>
        <taxon>Penicillium</taxon>
    </lineage>
</organism>
<reference evidence="2" key="2">
    <citation type="journal article" date="2023" name="IMA Fungus">
        <title>Comparative genomic study of the Penicillium genus elucidates a diverse pangenome and 15 lateral gene transfer events.</title>
        <authorList>
            <person name="Petersen C."/>
            <person name="Sorensen T."/>
            <person name="Nielsen M.R."/>
            <person name="Sondergaard T.E."/>
            <person name="Sorensen J.L."/>
            <person name="Fitzpatrick D.A."/>
            <person name="Frisvad J.C."/>
            <person name="Nielsen K.L."/>
        </authorList>
    </citation>
    <scope>NUCLEOTIDE SEQUENCE</scope>
    <source>
        <strain evidence="2">IBT 30069</strain>
    </source>
</reference>
<protein>
    <recommendedName>
        <fullName evidence="1">Ig-like domain-containing protein</fullName>
    </recommendedName>
</protein>
<evidence type="ECO:0000313" key="2">
    <source>
        <dbReference type="EMBL" id="KAJ5087186.1"/>
    </source>
</evidence>
<dbReference type="Proteomes" id="UP001149165">
    <property type="component" value="Unassembled WGS sequence"/>
</dbReference>
<comment type="caution">
    <text evidence="2">The sequence shown here is derived from an EMBL/GenBank/DDBJ whole genome shotgun (WGS) entry which is preliminary data.</text>
</comment>
<dbReference type="EMBL" id="JAPQKH010000007">
    <property type="protein sequence ID" value="KAJ5087186.1"/>
    <property type="molecule type" value="Genomic_DNA"/>
</dbReference>
<feature type="domain" description="Ig-like" evidence="1">
    <location>
        <begin position="217"/>
        <end position="269"/>
    </location>
</feature>
<evidence type="ECO:0000259" key="1">
    <source>
        <dbReference type="PROSITE" id="PS50835"/>
    </source>
</evidence>
<proteinExistence type="predicted"/>
<dbReference type="PROSITE" id="PS50835">
    <property type="entry name" value="IG_LIKE"/>
    <property type="match status" value="1"/>
</dbReference>
<evidence type="ECO:0000313" key="3">
    <source>
        <dbReference type="Proteomes" id="UP001149165"/>
    </source>
</evidence>
<name>A0A9W9ESK6_9EURO</name>
<dbReference type="InterPro" id="IPR007110">
    <property type="entry name" value="Ig-like_dom"/>
</dbReference>
<accession>A0A9W9ESK6</accession>
<keyword evidence="3" id="KW-1185">Reference proteome</keyword>
<dbReference type="AlphaFoldDB" id="A0A9W9ESK6"/>
<sequence>MATRRPGNRNVQKILHEVPPPLRIGDFKTTSSAIHDIDFLGQFREWTTFGRAAQTYLAQIEWEGRDMTLLDRVDGELYSLKKEHVVVGNETDLQGRFIQCIGHCVGALFRAQQIDLQFASAQSAQRQYSLTPDSIMMDDGATRKVVGELKVPWVERHSLEEAPKHEDRFRRVFGQIAQYMGDLNLKYGFMSTYEETVFLKLESSGGPNSETILYHSPVILRDSRSSNTPGSESVTIRQAFFYLGCLANSGHRHAVIPRPGTTWVKVGKT</sequence>
<reference evidence="2" key="1">
    <citation type="submission" date="2022-11" db="EMBL/GenBank/DDBJ databases">
        <authorList>
            <person name="Petersen C."/>
        </authorList>
    </citation>
    <scope>NUCLEOTIDE SEQUENCE</scope>
    <source>
        <strain evidence="2">IBT 30069</strain>
    </source>
</reference>